<keyword evidence="2" id="KW-1185">Reference proteome</keyword>
<comment type="caution">
    <text evidence="1">The sequence shown here is derived from an EMBL/GenBank/DDBJ whole genome shotgun (WGS) entry which is preliminary data.</text>
</comment>
<evidence type="ECO:0000313" key="1">
    <source>
        <dbReference type="EMBL" id="KAL0156765.1"/>
    </source>
</evidence>
<organism evidence="1 2">
    <name type="scientific">Cirrhinus mrigala</name>
    <name type="common">Mrigala</name>
    <dbReference type="NCBI Taxonomy" id="683832"/>
    <lineage>
        <taxon>Eukaryota</taxon>
        <taxon>Metazoa</taxon>
        <taxon>Chordata</taxon>
        <taxon>Craniata</taxon>
        <taxon>Vertebrata</taxon>
        <taxon>Euteleostomi</taxon>
        <taxon>Actinopterygii</taxon>
        <taxon>Neopterygii</taxon>
        <taxon>Teleostei</taxon>
        <taxon>Ostariophysi</taxon>
        <taxon>Cypriniformes</taxon>
        <taxon>Cyprinidae</taxon>
        <taxon>Labeoninae</taxon>
        <taxon>Labeonini</taxon>
        <taxon>Cirrhinus</taxon>
    </lineage>
</organism>
<feature type="non-terminal residue" evidence="1">
    <location>
        <position position="78"/>
    </location>
</feature>
<protein>
    <submittedName>
        <fullName evidence="1">Uncharacterized protein</fullName>
    </submittedName>
</protein>
<sequence>MLSLRSATSALLLRTGTQIATVRTVLRVRSSPVRLELSLSGCLWKKKRSAWLEMTEGQNMDGSIEEVLAPLRLAVKEQ</sequence>
<dbReference type="AlphaFoldDB" id="A0ABD0N642"/>
<gene>
    <name evidence="1" type="ORF">M9458_048011</name>
</gene>
<name>A0ABD0N642_CIRMR</name>
<proteinExistence type="predicted"/>
<reference evidence="1 2" key="1">
    <citation type="submission" date="2024-05" db="EMBL/GenBank/DDBJ databases">
        <title>Genome sequencing and assembly of Indian major carp, Cirrhinus mrigala (Hamilton, 1822).</title>
        <authorList>
            <person name="Mohindra V."/>
            <person name="Chowdhury L.M."/>
            <person name="Lal K."/>
            <person name="Jena J.K."/>
        </authorList>
    </citation>
    <scope>NUCLEOTIDE SEQUENCE [LARGE SCALE GENOMIC DNA]</scope>
    <source>
        <strain evidence="1">CM1030</strain>
        <tissue evidence="1">Blood</tissue>
    </source>
</reference>
<evidence type="ECO:0000313" key="2">
    <source>
        <dbReference type="Proteomes" id="UP001529510"/>
    </source>
</evidence>
<accession>A0ABD0N642</accession>
<dbReference type="Proteomes" id="UP001529510">
    <property type="component" value="Unassembled WGS sequence"/>
</dbReference>
<dbReference type="EMBL" id="JAMKFB020000024">
    <property type="protein sequence ID" value="KAL0156765.1"/>
    <property type="molecule type" value="Genomic_DNA"/>
</dbReference>